<dbReference type="AlphaFoldDB" id="K3ZBN6"/>
<reference evidence="2" key="1">
    <citation type="journal article" date="2012" name="Nat. Biotechnol.">
        <title>Reference genome sequence of the model plant Setaria.</title>
        <authorList>
            <person name="Bennetzen J.L."/>
            <person name="Schmutz J."/>
            <person name="Wang H."/>
            <person name="Percifield R."/>
            <person name="Hawkins J."/>
            <person name="Pontaroli A.C."/>
            <person name="Estep M."/>
            <person name="Feng L."/>
            <person name="Vaughn J.N."/>
            <person name="Grimwood J."/>
            <person name="Jenkins J."/>
            <person name="Barry K."/>
            <person name="Lindquist E."/>
            <person name="Hellsten U."/>
            <person name="Deshpande S."/>
            <person name="Wang X."/>
            <person name="Wu X."/>
            <person name="Mitros T."/>
            <person name="Triplett J."/>
            <person name="Yang X."/>
            <person name="Ye C.Y."/>
            <person name="Mauro-Herrera M."/>
            <person name="Wang L."/>
            <person name="Li P."/>
            <person name="Sharma M."/>
            <person name="Sharma R."/>
            <person name="Ronald P.C."/>
            <person name="Panaud O."/>
            <person name="Kellogg E.A."/>
            <person name="Brutnell T.P."/>
            <person name="Doust A.N."/>
            <person name="Tuskan G.A."/>
            <person name="Rokhsar D."/>
            <person name="Devos K.M."/>
        </authorList>
    </citation>
    <scope>NUCLEOTIDE SEQUENCE [LARGE SCALE GENOMIC DNA]</scope>
    <source>
        <strain evidence="2">cv. Yugu1</strain>
    </source>
</reference>
<dbReference type="Gramene" id="KQL16250">
    <property type="protein sequence ID" value="KQL16250"/>
    <property type="gene ID" value="SETIT_023957mg"/>
</dbReference>
<evidence type="ECO:0000313" key="1">
    <source>
        <dbReference type="EnsemblPlants" id="KQL16250"/>
    </source>
</evidence>
<reference evidence="1" key="2">
    <citation type="submission" date="2018-08" db="UniProtKB">
        <authorList>
            <consortium name="EnsemblPlants"/>
        </authorList>
    </citation>
    <scope>IDENTIFICATION</scope>
    <source>
        <strain evidence="1">Yugu1</strain>
    </source>
</reference>
<dbReference type="EMBL" id="AGNK02001907">
    <property type="status" value="NOT_ANNOTATED_CDS"/>
    <property type="molecule type" value="Genomic_DNA"/>
</dbReference>
<keyword evidence="2" id="KW-1185">Reference proteome</keyword>
<name>K3ZBN6_SETIT</name>
<protein>
    <submittedName>
        <fullName evidence="1">Uncharacterized protein</fullName>
    </submittedName>
</protein>
<sequence>MQYLKVYNTRRNKLILDKETVSICTCNNLFITVDKGRQNFVVVLHLDTIIGNLPSTFASK</sequence>
<proteinExistence type="predicted"/>
<dbReference type="HOGENOM" id="CLU_2946051_0_0_1"/>
<dbReference type="EnsemblPlants" id="KQL16250">
    <property type="protein sequence ID" value="KQL16250"/>
    <property type="gene ID" value="SETIT_023957mg"/>
</dbReference>
<dbReference type="Proteomes" id="UP000004995">
    <property type="component" value="Unassembled WGS sequence"/>
</dbReference>
<evidence type="ECO:0000313" key="2">
    <source>
        <dbReference type="Proteomes" id="UP000004995"/>
    </source>
</evidence>
<organism evidence="1 2">
    <name type="scientific">Setaria italica</name>
    <name type="common">Foxtail millet</name>
    <name type="synonym">Panicum italicum</name>
    <dbReference type="NCBI Taxonomy" id="4555"/>
    <lineage>
        <taxon>Eukaryota</taxon>
        <taxon>Viridiplantae</taxon>
        <taxon>Streptophyta</taxon>
        <taxon>Embryophyta</taxon>
        <taxon>Tracheophyta</taxon>
        <taxon>Spermatophyta</taxon>
        <taxon>Magnoliopsida</taxon>
        <taxon>Liliopsida</taxon>
        <taxon>Poales</taxon>
        <taxon>Poaceae</taxon>
        <taxon>PACMAD clade</taxon>
        <taxon>Panicoideae</taxon>
        <taxon>Panicodae</taxon>
        <taxon>Paniceae</taxon>
        <taxon>Cenchrinae</taxon>
        <taxon>Setaria</taxon>
    </lineage>
</organism>
<dbReference type="InParanoid" id="K3ZBN6"/>
<accession>K3ZBN6</accession>